<dbReference type="Proteomes" id="UP000013015">
    <property type="component" value="Unassembled WGS sequence"/>
</dbReference>
<evidence type="ECO:0000313" key="5">
    <source>
        <dbReference type="Proteomes" id="UP000013015"/>
    </source>
</evidence>
<organism evidence="4 5">
    <name type="scientific">Schaalia cardiffensis F0333</name>
    <dbReference type="NCBI Taxonomy" id="888050"/>
    <lineage>
        <taxon>Bacteria</taxon>
        <taxon>Bacillati</taxon>
        <taxon>Actinomycetota</taxon>
        <taxon>Actinomycetes</taxon>
        <taxon>Actinomycetales</taxon>
        <taxon>Actinomycetaceae</taxon>
        <taxon>Schaalia</taxon>
    </lineage>
</organism>
<dbReference type="SMART" id="SM00852">
    <property type="entry name" value="MoCF_biosynth"/>
    <property type="match status" value="1"/>
</dbReference>
<dbReference type="PANTHER" id="PTHR43764">
    <property type="entry name" value="MOLYBDENUM COFACTOR BIOSYNTHESIS"/>
    <property type="match status" value="1"/>
</dbReference>
<gene>
    <name evidence="4" type="primary">mog</name>
    <name evidence="4" type="ORF">HMPREF9004_1054</name>
</gene>
<dbReference type="Pfam" id="PF00994">
    <property type="entry name" value="MoCF_biosynth"/>
    <property type="match status" value="1"/>
</dbReference>
<comment type="caution">
    <text evidence="4">The sequence shown here is derived from an EMBL/GenBank/DDBJ whole genome shotgun (WGS) entry which is preliminary data.</text>
</comment>
<keyword evidence="2" id="KW-0501">Molybdenum cofactor biosynthesis</keyword>
<dbReference type="OrthoDB" id="9794429at2"/>
<dbReference type="SUPFAM" id="SSF53218">
    <property type="entry name" value="Molybdenum cofactor biosynthesis proteins"/>
    <property type="match status" value="1"/>
</dbReference>
<accession>N6XAM5</accession>
<protein>
    <submittedName>
        <fullName evidence="4">Molybdopterin biosynthesis Mog protein</fullName>
    </submittedName>
</protein>
<evidence type="ECO:0000259" key="3">
    <source>
        <dbReference type="SMART" id="SM00852"/>
    </source>
</evidence>
<dbReference type="InterPro" id="IPR036425">
    <property type="entry name" value="MoaB/Mog-like_dom_sf"/>
</dbReference>
<evidence type="ECO:0000256" key="1">
    <source>
        <dbReference type="ARBA" id="ARBA00005046"/>
    </source>
</evidence>
<dbReference type="HOGENOM" id="CLU_077358_1_1_11"/>
<dbReference type="Gene3D" id="3.40.980.10">
    <property type="entry name" value="MoaB/Mog-like domain"/>
    <property type="match status" value="1"/>
</dbReference>
<feature type="domain" description="MoaB/Mog" evidence="3">
    <location>
        <begin position="13"/>
        <end position="159"/>
    </location>
</feature>
<dbReference type="STRING" id="888050.HMPREF9004_1054"/>
<dbReference type="InterPro" id="IPR001453">
    <property type="entry name" value="MoaB/Mog_dom"/>
</dbReference>
<proteinExistence type="predicted"/>
<dbReference type="AlphaFoldDB" id="N6XAM5"/>
<dbReference type="NCBIfam" id="TIGR00177">
    <property type="entry name" value="molyb_syn"/>
    <property type="match status" value="1"/>
</dbReference>
<dbReference type="InterPro" id="IPR051920">
    <property type="entry name" value="MPT_Adenylyltrnsfr/MoaC-Rel"/>
</dbReference>
<dbReference type="CDD" id="cd00886">
    <property type="entry name" value="MogA_MoaB"/>
    <property type="match status" value="1"/>
</dbReference>
<evidence type="ECO:0000313" key="4">
    <source>
        <dbReference type="EMBL" id="ENO18193.1"/>
    </source>
</evidence>
<sequence>MTGSHPQSTIPACVITVSDRCWRGEAEDLSGPLAARLLADYGIDASLLLVPDELEAIQEAIVSASKEGARLVFTTGGTGLAPRDVTPEATEALLSTRIHGLEDAMRRAGEGHAPAAALSRGLVGVTSRAPGGVLVVNAPGSSGGVKDAVGVIGPLVAHILDQLAGGDHPR</sequence>
<evidence type="ECO:0000256" key="2">
    <source>
        <dbReference type="ARBA" id="ARBA00023150"/>
    </source>
</evidence>
<dbReference type="PATRIC" id="fig|888050.3.peg.1000"/>
<dbReference type="eggNOG" id="COG0521">
    <property type="taxonomic scope" value="Bacteria"/>
</dbReference>
<keyword evidence="5" id="KW-1185">Reference proteome</keyword>
<dbReference type="RefSeq" id="WP_005963108.1">
    <property type="nucleotide sequence ID" value="NZ_CP040505.1"/>
</dbReference>
<dbReference type="PANTHER" id="PTHR43764:SF1">
    <property type="entry name" value="MOLYBDOPTERIN MOLYBDOTRANSFERASE"/>
    <property type="match status" value="1"/>
</dbReference>
<comment type="pathway">
    <text evidence="1">Cofactor biosynthesis; molybdopterin biosynthesis.</text>
</comment>
<name>N6XAM5_9ACTO</name>
<dbReference type="GO" id="GO:0006777">
    <property type="term" value="P:Mo-molybdopterin cofactor biosynthetic process"/>
    <property type="evidence" value="ECO:0007669"/>
    <property type="project" value="UniProtKB-KW"/>
</dbReference>
<reference evidence="4 5" key="1">
    <citation type="submission" date="2013-03" db="EMBL/GenBank/DDBJ databases">
        <title>Reference genome for the Human Microbiome Project.</title>
        <authorList>
            <person name="Aqrawi P."/>
            <person name="Ayvaz T."/>
            <person name="Bess C."/>
            <person name="Blankenburg K."/>
            <person name="Coyle M."/>
            <person name="Deng J."/>
            <person name="Forbes L."/>
            <person name="Fowler G."/>
            <person name="Francisco L."/>
            <person name="Fu Q."/>
            <person name="Gibbs R."/>
            <person name="Gross S."/>
            <person name="Gubbala S."/>
            <person name="Hale W."/>
            <person name="Hemphill L."/>
            <person name="Highlander S."/>
            <person name="Hirani K."/>
            <person name="Jackson L."/>
            <person name="Jakkamsetti A."/>
            <person name="Javaid M."/>
            <person name="Jayaseelan J.C."/>
            <person name="Jiang H."/>
            <person name="Joshi V."/>
            <person name="Korchina V."/>
            <person name="Kovar C."/>
            <person name="Lara F."/>
            <person name="Lee S."/>
            <person name="Liu Y."/>
            <person name="Mata R."/>
            <person name="Mathew T."/>
            <person name="Munidasa M."/>
            <person name="Muzny D."/>
            <person name="Nazareth L."/>
            <person name="Ngo R."/>
            <person name="Nguyen L."/>
            <person name="Nguyen N."/>
            <person name="Okwuonu G."/>
            <person name="Ongeri F."/>
            <person name="Palculict T."/>
            <person name="Patil S."/>
            <person name="Petrosino J."/>
            <person name="Pham C."/>
            <person name="Pham P."/>
            <person name="Pu L.-L."/>
            <person name="Qin X."/>
            <person name="Qu J."/>
            <person name="Reid J."/>
            <person name="Ross M."/>
            <person name="Ruth R."/>
            <person name="Saada N."/>
            <person name="San Lucas F."/>
            <person name="Santibanez J."/>
            <person name="Shang Y."/>
            <person name="Simmons D."/>
            <person name="Song X.-Z."/>
            <person name="Tang L.-Y."/>
            <person name="Thornton R."/>
            <person name="Warren J."/>
            <person name="Weissenberger G."/>
            <person name="Wilczek-Boney K."/>
            <person name="Worley K."/>
            <person name="Youmans B."/>
            <person name="Zhang J."/>
            <person name="Zhang L."/>
            <person name="Zhao Z."/>
            <person name="Zhou C."/>
            <person name="Zhu D."/>
            <person name="Zhu Y."/>
        </authorList>
    </citation>
    <scope>NUCLEOTIDE SEQUENCE [LARGE SCALE GENOMIC DNA]</scope>
    <source>
        <strain evidence="4 5">F0333</strain>
    </source>
</reference>
<dbReference type="EMBL" id="AQHZ01000016">
    <property type="protein sequence ID" value="ENO18193.1"/>
    <property type="molecule type" value="Genomic_DNA"/>
</dbReference>